<dbReference type="InterPro" id="IPR000719">
    <property type="entry name" value="Prot_kinase_dom"/>
</dbReference>
<dbReference type="GO" id="GO:0005524">
    <property type="term" value="F:ATP binding"/>
    <property type="evidence" value="ECO:0007669"/>
    <property type="project" value="UniProtKB-KW"/>
</dbReference>
<accession>A0AAX6HTU6</accession>
<keyword evidence="11" id="KW-0675">Receptor</keyword>
<proteinExistence type="inferred from homology"/>
<dbReference type="PROSITE" id="PS00108">
    <property type="entry name" value="PROTEIN_KINASE_ST"/>
    <property type="match status" value="1"/>
</dbReference>
<dbReference type="Gene3D" id="3.30.200.20">
    <property type="entry name" value="Phosphorylase Kinase, domain 1"/>
    <property type="match status" value="1"/>
</dbReference>
<keyword evidence="4" id="KW-0723">Serine/threonine-protein kinase</keyword>
<evidence type="ECO:0000256" key="4">
    <source>
        <dbReference type="ARBA" id="ARBA00022527"/>
    </source>
</evidence>
<evidence type="ECO:0000259" key="10">
    <source>
        <dbReference type="PROSITE" id="PS50011"/>
    </source>
</evidence>
<dbReference type="InterPro" id="IPR001245">
    <property type="entry name" value="Ser-Thr/Tyr_kinase_cat_dom"/>
</dbReference>
<evidence type="ECO:0000256" key="2">
    <source>
        <dbReference type="ARBA" id="ARBA00010217"/>
    </source>
</evidence>
<evidence type="ECO:0000256" key="9">
    <source>
        <dbReference type="ARBA" id="ARBA00048679"/>
    </source>
</evidence>
<dbReference type="AlphaFoldDB" id="A0AAX6HTU6"/>
<keyword evidence="6 11" id="KW-0418">Kinase</keyword>
<evidence type="ECO:0000256" key="1">
    <source>
        <dbReference type="ARBA" id="ARBA00008536"/>
    </source>
</evidence>
<comment type="caution">
    <text evidence="11">The sequence shown here is derived from an EMBL/GenBank/DDBJ whole genome shotgun (WGS) entry which is preliminary data.</text>
</comment>
<feature type="domain" description="Protein kinase" evidence="10">
    <location>
        <begin position="57"/>
        <end position="375"/>
    </location>
</feature>
<reference evidence="11" key="2">
    <citation type="submission" date="2023-04" db="EMBL/GenBank/DDBJ databases">
        <authorList>
            <person name="Bruccoleri R.E."/>
            <person name="Oakeley E.J."/>
            <person name="Faust A.-M."/>
            <person name="Dessus-Babus S."/>
            <person name="Altorfer M."/>
            <person name="Burckhardt D."/>
            <person name="Oertli M."/>
            <person name="Naumann U."/>
            <person name="Petersen F."/>
            <person name="Wong J."/>
        </authorList>
    </citation>
    <scope>NUCLEOTIDE SEQUENCE</scope>
    <source>
        <strain evidence="11">GSM-AAB239-AS_SAM_17_03QT</strain>
        <tissue evidence="11">Leaf</tissue>
    </source>
</reference>
<dbReference type="EC" id="2.7.11.1" evidence="3"/>
<dbReference type="Pfam" id="PF07714">
    <property type="entry name" value="PK_Tyr_Ser-Thr"/>
    <property type="match status" value="1"/>
</dbReference>
<dbReference type="SMART" id="SM00220">
    <property type="entry name" value="S_TKc"/>
    <property type="match status" value="1"/>
</dbReference>
<evidence type="ECO:0000256" key="5">
    <source>
        <dbReference type="ARBA" id="ARBA00022741"/>
    </source>
</evidence>
<dbReference type="GO" id="GO:0004674">
    <property type="term" value="F:protein serine/threonine kinase activity"/>
    <property type="evidence" value="ECO:0007669"/>
    <property type="project" value="UniProtKB-KW"/>
</dbReference>
<keyword evidence="12" id="KW-1185">Reference proteome</keyword>
<dbReference type="InterPro" id="IPR011009">
    <property type="entry name" value="Kinase-like_dom_sf"/>
</dbReference>
<evidence type="ECO:0000256" key="6">
    <source>
        <dbReference type="ARBA" id="ARBA00022777"/>
    </source>
</evidence>
<dbReference type="InterPro" id="IPR008271">
    <property type="entry name" value="Ser/Thr_kinase_AS"/>
</dbReference>
<comment type="catalytic activity">
    <reaction evidence="8">
        <text>L-threonyl-[protein] + ATP = O-phospho-L-threonyl-[protein] + ADP + H(+)</text>
        <dbReference type="Rhea" id="RHEA:46608"/>
        <dbReference type="Rhea" id="RHEA-COMP:11060"/>
        <dbReference type="Rhea" id="RHEA-COMP:11605"/>
        <dbReference type="ChEBI" id="CHEBI:15378"/>
        <dbReference type="ChEBI" id="CHEBI:30013"/>
        <dbReference type="ChEBI" id="CHEBI:30616"/>
        <dbReference type="ChEBI" id="CHEBI:61977"/>
        <dbReference type="ChEBI" id="CHEBI:456216"/>
        <dbReference type="EC" id="2.7.11.1"/>
    </reaction>
</comment>
<evidence type="ECO:0000256" key="8">
    <source>
        <dbReference type="ARBA" id="ARBA00047899"/>
    </source>
</evidence>
<dbReference type="SUPFAM" id="SSF56112">
    <property type="entry name" value="Protein kinase-like (PK-like)"/>
    <property type="match status" value="1"/>
</dbReference>
<sequence length="375" mass="42645">MNGIAEPLDYAKLPPLPRQIASTSCRNLRYGCHWPHARWRCWWLLRCIGSEEEEQVRRATRRLGAGVRAAPVLVQRALPSYQGIQGQDAARERRLREGLPRRLPSSNVEVAVKRVSHESRQGMKEFVAEIVSIGQLRHRNIVQLLGYCRRKGELLLVYDYMPNGSLDNFLYDETRPALSWAQRFQIIKGVASGLLYLHQDWEKIVIHRDIKASNVLLDSELNGRLGDFGLARLYDHGTDAHTTHIMGTMGYLAPELAKTGKATTKTDVFAFGAFLLEVACGRRPVEPSAEEPQVLLLDWVLENWKRGTLLATGDPRLAGDIFPVEEWRLCSNSVCCVRTRVQMRDQQCDKSCTSWMGIQQCPISHRLMRVSAFCH</sequence>
<reference evidence="11" key="1">
    <citation type="journal article" date="2023" name="GigaByte">
        <title>Genome assembly of the bearded iris, Iris pallida Lam.</title>
        <authorList>
            <person name="Bruccoleri R.E."/>
            <person name="Oakeley E.J."/>
            <person name="Faust A.M.E."/>
            <person name="Altorfer M."/>
            <person name="Dessus-Babus S."/>
            <person name="Burckhardt D."/>
            <person name="Oertli M."/>
            <person name="Naumann U."/>
            <person name="Petersen F."/>
            <person name="Wong J."/>
        </authorList>
    </citation>
    <scope>NUCLEOTIDE SEQUENCE</scope>
    <source>
        <strain evidence="11">GSM-AAB239-AS_SAM_17_03QT</strain>
    </source>
</reference>
<evidence type="ECO:0000313" key="12">
    <source>
        <dbReference type="Proteomes" id="UP001140949"/>
    </source>
</evidence>
<evidence type="ECO:0000313" key="11">
    <source>
        <dbReference type="EMBL" id="KAJ6843904.1"/>
    </source>
</evidence>
<comment type="catalytic activity">
    <reaction evidence="9">
        <text>L-seryl-[protein] + ATP = O-phospho-L-seryl-[protein] + ADP + H(+)</text>
        <dbReference type="Rhea" id="RHEA:17989"/>
        <dbReference type="Rhea" id="RHEA-COMP:9863"/>
        <dbReference type="Rhea" id="RHEA-COMP:11604"/>
        <dbReference type="ChEBI" id="CHEBI:15378"/>
        <dbReference type="ChEBI" id="CHEBI:29999"/>
        <dbReference type="ChEBI" id="CHEBI:30616"/>
        <dbReference type="ChEBI" id="CHEBI:83421"/>
        <dbReference type="ChEBI" id="CHEBI:456216"/>
        <dbReference type="EC" id="2.7.11.1"/>
    </reaction>
</comment>
<keyword evidence="5" id="KW-0547">Nucleotide-binding</keyword>
<comment type="similarity">
    <text evidence="1">In the N-terminal section; belongs to the leguminous lectin family.</text>
</comment>
<dbReference type="PROSITE" id="PS50011">
    <property type="entry name" value="PROTEIN_KINASE_DOM"/>
    <property type="match status" value="1"/>
</dbReference>
<keyword evidence="6 11" id="KW-0808">Transferase</keyword>
<gene>
    <name evidence="11" type="ORF">M6B38_294990</name>
</gene>
<protein>
    <recommendedName>
        <fullName evidence="3">non-specific serine/threonine protein kinase</fullName>
        <ecNumber evidence="3">2.7.11.1</ecNumber>
    </recommendedName>
</protein>
<evidence type="ECO:0000256" key="3">
    <source>
        <dbReference type="ARBA" id="ARBA00012513"/>
    </source>
</evidence>
<organism evidence="11 12">
    <name type="scientific">Iris pallida</name>
    <name type="common">Sweet iris</name>
    <dbReference type="NCBI Taxonomy" id="29817"/>
    <lineage>
        <taxon>Eukaryota</taxon>
        <taxon>Viridiplantae</taxon>
        <taxon>Streptophyta</taxon>
        <taxon>Embryophyta</taxon>
        <taxon>Tracheophyta</taxon>
        <taxon>Spermatophyta</taxon>
        <taxon>Magnoliopsida</taxon>
        <taxon>Liliopsida</taxon>
        <taxon>Asparagales</taxon>
        <taxon>Iridaceae</taxon>
        <taxon>Iridoideae</taxon>
        <taxon>Irideae</taxon>
        <taxon>Iris</taxon>
    </lineage>
</organism>
<dbReference type="GO" id="GO:0051707">
    <property type="term" value="P:response to other organism"/>
    <property type="evidence" value="ECO:0007669"/>
    <property type="project" value="UniProtKB-ARBA"/>
</dbReference>
<dbReference type="Proteomes" id="UP001140949">
    <property type="component" value="Unassembled WGS sequence"/>
</dbReference>
<dbReference type="EMBL" id="JANAVB010006800">
    <property type="protein sequence ID" value="KAJ6843904.1"/>
    <property type="molecule type" value="Genomic_DNA"/>
</dbReference>
<comment type="similarity">
    <text evidence="2">In the C-terminal section; belongs to the protein kinase superfamily. Ser/Thr protein kinase family.</text>
</comment>
<dbReference type="FunFam" id="1.10.510.10:FF:000108">
    <property type="entry name" value="L-type lectin-domain containing receptor kinase S.4"/>
    <property type="match status" value="1"/>
</dbReference>
<dbReference type="Gene3D" id="1.10.510.10">
    <property type="entry name" value="Transferase(Phosphotransferase) domain 1"/>
    <property type="match status" value="1"/>
</dbReference>
<evidence type="ECO:0000256" key="7">
    <source>
        <dbReference type="ARBA" id="ARBA00022840"/>
    </source>
</evidence>
<name>A0AAX6HTU6_IRIPA</name>
<dbReference type="PANTHER" id="PTHR27007">
    <property type="match status" value="1"/>
</dbReference>
<keyword evidence="7" id="KW-0067">ATP-binding</keyword>
<dbReference type="InterPro" id="IPR050528">
    <property type="entry name" value="L-type_Lectin-RKs"/>
</dbReference>